<protein>
    <submittedName>
        <fullName evidence="1">Uncharacterized protein</fullName>
    </submittedName>
</protein>
<evidence type="ECO:0000313" key="2">
    <source>
        <dbReference type="Proteomes" id="UP000632339"/>
    </source>
</evidence>
<evidence type="ECO:0000313" key="1">
    <source>
        <dbReference type="EMBL" id="GGN13193.1"/>
    </source>
</evidence>
<dbReference type="EMBL" id="BMLI01000004">
    <property type="protein sequence ID" value="GGN13193.1"/>
    <property type="molecule type" value="Genomic_DNA"/>
</dbReference>
<comment type="caution">
    <text evidence="1">The sequence shown here is derived from an EMBL/GenBank/DDBJ whole genome shotgun (WGS) entry which is preliminary data.</text>
</comment>
<keyword evidence="2" id="KW-1185">Reference proteome</keyword>
<sequence>MPNARPFDKNIFDSKMKFRLHRWIQFVETVPKGRFLYSANAGHFIHRDDPELVLWGIKMALQSDAGRK</sequence>
<reference evidence="2" key="1">
    <citation type="journal article" date="2019" name="Int. J. Syst. Evol. Microbiol.">
        <title>The Global Catalogue of Microorganisms (GCM) 10K type strain sequencing project: providing services to taxonomists for standard genome sequencing and annotation.</title>
        <authorList>
            <consortium name="The Broad Institute Genomics Platform"/>
            <consortium name="The Broad Institute Genome Sequencing Center for Infectious Disease"/>
            <person name="Wu L."/>
            <person name="Ma J."/>
        </authorList>
    </citation>
    <scope>NUCLEOTIDE SEQUENCE [LARGE SCALE GENOMIC DNA]</scope>
    <source>
        <strain evidence="2">CGMCC 1.6375</strain>
    </source>
</reference>
<organism evidence="1 2">
    <name type="scientific">Dyadobacter beijingensis</name>
    <dbReference type="NCBI Taxonomy" id="365489"/>
    <lineage>
        <taxon>Bacteria</taxon>
        <taxon>Pseudomonadati</taxon>
        <taxon>Bacteroidota</taxon>
        <taxon>Cytophagia</taxon>
        <taxon>Cytophagales</taxon>
        <taxon>Spirosomataceae</taxon>
        <taxon>Dyadobacter</taxon>
    </lineage>
</organism>
<proteinExistence type="predicted"/>
<gene>
    <name evidence="1" type="ORF">GCM10010967_56640</name>
</gene>
<name>A0ABQ2IMJ1_9BACT</name>
<accession>A0ABQ2IMJ1</accession>
<dbReference type="Proteomes" id="UP000632339">
    <property type="component" value="Unassembled WGS sequence"/>
</dbReference>